<keyword evidence="2" id="KW-1185">Reference proteome</keyword>
<organism evidence="1 2">
    <name type="scientific">Hypoxylon rubiginosum</name>
    <dbReference type="NCBI Taxonomy" id="110542"/>
    <lineage>
        <taxon>Eukaryota</taxon>
        <taxon>Fungi</taxon>
        <taxon>Dikarya</taxon>
        <taxon>Ascomycota</taxon>
        <taxon>Pezizomycotina</taxon>
        <taxon>Sordariomycetes</taxon>
        <taxon>Xylariomycetidae</taxon>
        <taxon>Xylariales</taxon>
        <taxon>Hypoxylaceae</taxon>
        <taxon>Hypoxylon</taxon>
    </lineage>
</organism>
<reference evidence="1 2" key="1">
    <citation type="journal article" date="2022" name="New Phytol.">
        <title>Ecological generalism drives hyperdiversity of secondary metabolite gene clusters in xylarialean endophytes.</title>
        <authorList>
            <person name="Franco M.E.E."/>
            <person name="Wisecaver J.H."/>
            <person name="Arnold A.E."/>
            <person name="Ju Y.M."/>
            <person name="Slot J.C."/>
            <person name="Ahrendt S."/>
            <person name="Moore L.P."/>
            <person name="Eastman K.E."/>
            <person name="Scott K."/>
            <person name="Konkel Z."/>
            <person name="Mondo S.J."/>
            <person name="Kuo A."/>
            <person name="Hayes R.D."/>
            <person name="Haridas S."/>
            <person name="Andreopoulos B."/>
            <person name="Riley R."/>
            <person name="LaButti K."/>
            <person name="Pangilinan J."/>
            <person name="Lipzen A."/>
            <person name="Amirebrahimi M."/>
            <person name="Yan J."/>
            <person name="Adam C."/>
            <person name="Keymanesh K."/>
            <person name="Ng V."/>
            <person name="Louie K."/>
            <person name="Northen T."/>
            <person name="Drula E."/>
            <person name="Henrissat B."/>
            <person name="Hsieh H.M."/>
            <person name="Youens-Clark K."/>
            <person name="Lutzoni F."/>
            <person name="Miadlikowska J."/>
            <person name="Eastwood D.C."/>
            <person name="Hamelin R.C."/>
            <person name="Grigoriev I.V."/>
            <person name="U'Ren J.M."/>
        </authorList>
    </citation>
    <scope>NUCLEOTIDE SEQUENCE [LARGE SCALE GENOMIC DNA]</scope>
    <source>
        <strain evidence="1 2">ER1909</strain>
    </source>
</reference>
<comment type="caution">
    <text evidence="1">The sequence shown here is derived from an EMBL/GenBank/DDBJ whole genome shotgun (WGS) entry which is preliminary data.</text>
</comment>
<evidence type="ECO:0000313" key="2">
    <source>
        <dbReference type="Proteomes" id="UP001497680"/>
    </source>
</evidence>
<sequence>MDHSSMDSSNATCTHAMTWNWNTIGTCKICLVYLTEKAVCLFVIDRSRRLTTYTGFLSETWLIENEGSFAASCIGVFVLVICLEFLRRLGKEYDSFILRQFQQHVAAQARAAKLEGSCCSDAPAPGPQIVTFRATPLQQLIRSTIHAAAFGVAYILMLIAMAFNGYIIISIIVGAGVGKFLSDWMTAKIVVGGEEQQPAKAATDLEEASVCCG</sequence>
<accession>A0ACC0CN65</accession>
<dbReference type="EMBL" id="MU394385">
    <property type="protein sequence ID" value="KAI6081839.1"/>
    <property type="molecule type" value="Genomic_DNA"/>
</dbReference>
<proteinExistence type="predicted"/>
<protein>
    <submittedName>
        <fullName evidence="1">Copper transport protein ctr4</fullName>
    </submittedName>
</protein>
<gene>
    <name evidence="1" type="ORF">F4821DRAFT_17688</name>
</gene>
<name>A0ACC0CN65_9PEZI</name>
<dbReference type="Proteomes" id="UP001497680">
    <property type="component" value="Unassembled WGS sequence"/>
</dbReference>
<evidence type="ECO:0000313" key="1">
    <source>
        <dbReference type="EMBL" id="KAI6081839.1"/>
    </source>
</evidence>